<dbReference type="AlphaFoldDB" id="A0AAV2AEA0"/>
<proteinExistence type="predicted"/>
<comment type="caution">
    <text evidence="1">The sequence shown here is derived from an EMBL/GenBank/DDBJ whole genome shotgun (WGS) entry which is preliminary data.</text>
</comment>
<reference evidence="1 2" key="1">
    <citation type="submission" date="2024-04" db="EMBL/GenBank/DDBJ databases">
        <authorList>
            <person name="Rising A."/>
            <person name="Reimegard J."/>
            <person name="Sonavane S."/>
            <person name="Akerstrom W."/>
            <person name="Nylinder S."/>
            <person name="Hedman E."/>
            <person name="Kallberg Y."/>
        </authorList>
    </citation>
    <scope>NUCLEOTIDE SEQUENCE [LARGE SCALE GENOMIC DNA]</scope>
</reference>
<organism evidence="1 2">
    <name type="scientific">Larinioides sclopetarius</name>
    <dbReference type="NCBI Taxonomy" id="280406"/>
    <lineage>
        <taxon>Eukaryota</taxon>
        <taxon>Metazoa</taxon>
        <taxon>Ecdysozoa</taxon>
        <taxon>Arthropoda</taxon>
        <taxon>Chelicerata</taxon>
        <taxon>Arachnida</taxon>
        <taxon>Araneae</taxon>
        <taxon>Araneomorphae</taxon>
        <taxon>Entelegynae</taxon>
        <taxon>Araneoidea</taxon>
        <taxon>Araneidae</taxon>
        <taxon>Larinioides</taxon>
    </lineage>
</organism>
<gene>
    <name evidence="1" type="ORF">LARSCL_LOCUS12022</name>
</gene>
<evidence type="ECO:0000313" key="1">
    <source>
        <dbReference type="EMBL" id="CAL1282298.1"/>
    </source>
</evidence>
<dbReference type="EMBL" id="CAXIEN010000154">
    <property type="protein sequence ID" value="CAL1282298.1"/>
    <property type="molecule type" value="Genomic_DNA"/>
</dbReference>
<protein>
    <submittedName>
        <fullName evidence="1">Uncharacterized protein</fullName>
    </submittedName>
</protein>
<accession>A0AAV2AEA0</accession>
<sequence>MDLDCWSICRIMWGRLENSSLKFFIKGHSFVKKICKVWQKRNVLKSEL</sequence>
<name>A0AAV2AEA0_9ARAC</name>
<keyword evidence="2" id="KW-1185">Reference proteome</keyword>
<evidence type="ECO:0000313" key="2">
    <source>
        <dbReference type="Proteomes" id="UP001497382"/>
    </source>
</evidence>
<dbReference type="Proteomes" id="UP001497382">
    <property type="component" value="Unassembled WGS sequence"/>
</dbReference>